<evidence type="ECO:0000313" key="1">
    <source>
        <dbReference type="EMBL" id="OGG73220.1"/>
    </source>
</evidence>
<dbReference type="Proteomes" id="UP000177306">
    <property type="component" value="Unassembled WGS sequence"/>
</dbReference>
<evidence type="ECO:0000313" key="2">
    <source>
        <dbReference type="Proteomes" id="UP000177306"/>
    </source>
</evidence>
<proteinExistence type="predicted"/>
<accession>A0A1F6EHT8</accession>
<name>A0A1F6EHT8_9BACT</name>
<dbReference type="AlphaFoldDB" id="A0A1F6EHT8"/>
<organism evidence="1 2">
    <name type="scientific">Candidatus Kaiserbacteria bacterium RIFCSPLOWO2_01_FULL_53_17</name>
    <dbReference type="NCBI Taxonomy" id="1798511"/>
    <lineage>
        <taxon>Bacteria</taxon>
        <taxon>Candidatus Kaiseribacteriota</taxon>
    </lineage>
</organism>
<protein>
    <submittedName>
        <fullName evidence="1">Uncharacterized protein</fullName>
    </submittedName>
</protein>
<comment type="caution">
    <text evidence="1">The sequence shown here is derived from an EMBL/GenBank/DDBJ whole genome shotgun (WGS) entry which is preliminary data.</text>
</comment>
<sequence length="178" mass="19157">MVVSVALFAIIMLVAVGALLSLVDANRKARALESVMNNLNISLDSMIRAMRMGSVYVCGYSTIPFEYTTSGADCSNGGTVFSFAPYGADPSEQSERVVYEFDNGRLYRSQNGGVTSIAITAPEVLIEDMAFYTIGTEQGDVVQPKVVVVVKGSAEAENAKSRTTFYIQATAVQRILDI</sequence>
<gene>
    <name evidence="1" type="ORF">A3A38_02400</name>
</gene>
<reference evidence="1 2" key="1">
    <citation type="journal article" date="2016" name="Nat. Commun.">
        <title>Thousands of microbial genomes shed light on interconnected biogeochemical processes in an aquifer system.</title>
        <authorList>
            <person name="Anantharaman K."/>
            <person name="Brown C.T."/>
            <person name="Hug L.A."/>
            <person name="Sharon I."/>
            <person name="Castelle C.J."/>
            <person name="Probst A.J."/>
            <person name="Thomas B.C."/>
            <person name="Singh A."/>
            <person name="Wilkins M.J."/>
            <person name="Karaoz U."/>
            <person name="Brodie E.L."/>
            <person name="Williams K.H."/>
            <person name="Hubbard S.S."/>
            <person name="Banfield J.F."/>
        </authorList>
    </citation>
    <scope>NUCLEOTIDE SEQUENCE [LARGE SCALE GENOMIC DNA]</scope>
</reference>
<dbReference type="EMBL" id="MFLY01000005">
    <property type="protein sequence ID" value="OGG73220.1"/>
    <property type="molecule type" value="Genomic_DNA"/>
</dbReference>